<accession>A0AAX4PBV4</accession>
<feature type="region of interest" description="Disordered" evidence="1">
    <location>
        <begin position="47"/>
        <end position="82"/>
    </location>
</feature>
<dbReference type="Gene3D" id="1.25.40.620">
    <property type="match status" value="1"/>
</dbReference>
<dbReference type="PANTHER" id="PTHR34800">
    <property type="entry name" value="TETRAPYRROLE-BINDING PROTEIN, CHLOROPLASTIC"/>
    <property type="match status" value="1"/>
</dbReference>
<gene>
    <name evidence="3" type="ORF">HKI87_07g45950</name>
</gene>
<dbReference type="Gene3D" id="1.10.10.1770">
    <property type="entry name" value="Gun4-like"/>
    <property type="match status" value="1"/>
</dbReference>
<evidence type="ECO:0000313" key="4">
    <source>
        <dbReference type="Proteomes" id="UP001472866"/>
    </source>
</evidence>
<dbReference type="Proteomes" id="UP001472866">
    <property type="component" value="Chromosome 07"/>
</dbReference>
<evidence type="ECO:0000259" key="2">
    <source>
        <dbReference type="Pfam" id="PF05419"/>
    </source>
</evidence>
<dbReference type="GO" id="GO:0010019">
    <property type="term" value="P:chloroplast-nucleus signaling pathway"/>
    <property type="evidence" value="ECO:0007669"/>
    <property type="project" value="TreeGrafter"/>
</dbReference>
<dbReference type="EMBL" id="CP151507">
    <property type="protein sequence ID" value="WZN63050.1"/>
    <property type="molecule type" value="Genomic_DNA"/>
</dbReference>
<dbReference type="GO" id="GO:0009507">
    <property type="term" value="C:chloroplast"/>
    <property type="evidence" value="ECO:0007669"/>
    <property type="project" value="TreeGrafter"/>
</dbReference>
<dbReference type="GO" id="GO:0046906">
    <property type="term" value="F:tetrapyrrole binding"/>
    <property type="evidence" value="ECO:0007669"/>
    <property type="project" value="TreeGrafter"/>
</dbReference>
<dbReference type="CDD" id="cd16383">
    <property type="entry name" value="GUN4"/>
    <property type="match status" value="1"/>
</dbReference>
<name>A0AAX4PBV4_9CHLO</name>
<evidence type="ECO:0000256" key="1">
    <source>
        <dbReference type="SAM" id="MobiDB-lite"/>
    </source>
</evidence>
<protein>
    <submittedName>
        <fullName evidence="3">GUN4-like plastid-mediated nuclear transcription repression protein</fullName>
    </submittedName>
</protein>
<reference evidence="3 4" key="1">
    <citation type="submission" date="2024-03" db="EMBL/GenBank/DDBJ databases">
        <title>Complete genome sequence of the green alga Chloropicon roscoffensis RCC1871.</title>
        <authorList>
            <person name="Lemieux C."/>
            <person name="Pombert J.-F."/>
            <person name="Otis C."/>
            <person name="Turmel M."/>
        </authorList>
    </citation>
    <scope>NUCLEOTIDE SEQUENCE [LARGE SCALE GENOMIC DNA]</scope>
    <source>
        <strain evidence="3 4">RCC1871</strain>
    </source>
</reference>
<evidence type="ECO:0000313" key="3">
    <source>
        <dbReference type="EMBL" id="WZN63050.1"/>
    </source>
</evidence>
<dbReference type="AlphaFoldDB" id="A0AAX4PBV4"/>
<keyword evidence="4" id="KW-1185">Reference proteome</keyword>
<dbReference type="InterPro" id="IPR008629">
    <property type="entry name" value="GUN4-like"/>
</dbReference>
<dbReference type="Pfam" id="PF05419">
    <property type="entry name" value="GUN4"/>
    <property type="match status" value="1"/>
</dbReference>
<dbReference type="SUPFAM" id="SSF140869">
    <property type="entry name" value="GUN4-like"/>
    <property type="match status" value="1"/>
</dbReference>
<dbReference type="InterPro" id="IPR037215">
    <property type="entry name" value="GUN4-like_sf"/>
</dbReference>
<dbReference type="PANTHER" id="PTHR34800:SF1">
    <property type="entry name" value="TETRAPYRROLE-BINDING PROTEIN, CHLOROPLASTIC"/>
    <property type="match status" value="1"/>
</dbReference>
<proteinExistence type="predicted"/>
<feature type="compositionally biased region" description="Basic and acidic residues" evidence="1">
    <location>
        <begin position="71"/>
        <end position="82"/>
    </location>
</feature>
<organism evidence="3 4">
    <name type="scientific">Chloropicon roscoffensis</name>
    <dbReference type="NCBI Taxonomy" id="1461544"/>
    <lineage>
        <taxon>Eukaryota</taxon>
        <taxon>Viridiplantae</taxon>
        <taxon>Chlorophyta</taxon>
        <taxon>Chloropicophyceae</taxon>
        <taxon>Chloropicales</taxon>
        <taxon>Chloropicaceae</taxon>
        <taxon>Chloropicon</taxon>
    </lineage>
</organism>
<feature type="domain" description="GUN4-like" evidence="2">
    <location>
        <begin position="90"/>
        <end position="231"/>
    </location>
</feature>
<sequence length="251" mass="28243">MASNKGSSIRARHVSGQHARLVSSVRAGRLLFRRQVGLNLTHPLARKNTPGVVRAGGSDLSSLFDGTGSSKESKNEAKDDGEVKEVELNSELGLDYSLLRDLLAAGEWEKADDETRLKLIEMAGEEAVIRGWVYFTEVKDIPIADLRTVDDLWLSYSKGRYGYSVQKKAWVKSRKVWTKFFQEIDWVQGENNAYRKWPLEFNWVADAKKGHLPLTNALRGTQLLQAVLEHPAFEEKKKKKVNTSATTSVKI</sequence>